<proteinExistence type="predicted"/>
<evidence type="ECO:0000313" key="2">
    <source>
        <dbReference type="EMBL" id="KAG0724186.1"/>
    </source>
</evidence>
<comment type="caution">
    <text evidence="2">The sequence shown here is derived from an EMBL/GenBank/DDBJ whole genome shotgun (WGS) entry which is preliminary data.</text>
</comment>
<protein>
    <submittedName>
        <fullName evidence="2">Uncharacterized protein</fullName>
    </submittedName>
</protein>
<dbReference type="Proteomes" id="UP000770661">
    <property type="component" value="Unassembled WGS sequence"/>
</dbReference>
<evidence type="ECO:0000313" key="3">
    <source>
        <dbReference type="Proteomes" id="UP000770661"/>
    </source>
</evidence>
<feature type="compositionally biased region" description="Polar residues" evidence="1">
    <location>
        <begin position="61"/>
        <end position="76"/>
    </location>
</feature>
<feature type="region of interest" description="Disordered" evidence="1">
    <location>
        <begin position="206"/>
        <end position="229"/>
    </location>
</feature>
<gene>
    <name evidence="2" type="ORF">GWK47_041153</name>
</gene>
<evidence type="ECO:0000256" key="1">
    <source>
        <dbReference type="SAM" id="MobiDB-lite"/>
    </source>
</evidence>
<dbReference type="AlphaFoldDB" id="A0A8J5CXC0"/>
<keyword evidence="3" id="KW-1185">Reference proteome</keyword>
<organism evidence="2 3">
    <name type="scientific">Chionoecetes opilio</name>
    <name type="common">Atlantic snow crab</name>
    <name type="synonym">Cancer opilio</name>
    <dbReference type="NCBI Taxonomy" id="41210"/>
    <lineage>
        <taxon>Eukaryota</taxon>
        <taxon>Metazoa</taxon>
        <taxon>Ecdysozoa</taxon>
        <taxon>Arthropoda</taxon>
        <taxon>Crustacea</taxon>
        <taxon>Multicrustacea</taxon>
        <taxon>Malacostraca</taxon>
        <taxon>Eumalacostraca</taxon>
        <taxon>Eucarida</taxon>
        <taxon>Decapoda</taxon>
        <taxon>Pleocyemata</taxon>
        <taxon>Brachyura</taxon>
        <taxon>Eubrachyura</taxon>
        <taxon>Majoidea</taxon>
        <taxon>Majidae</taxon>
        <taxon>Chionoecetes</taxon>
    </lineage>
</organism>
<name>A0A8J5CXC0_CHIOP</name>
<feature type="region of interest" description="Disordered" evidence="1">
    <location>
        <begin position="33"/>
        <end position="141"/>
    </location>
</feature>
<dbReference type="EMBL" id="JACEEZ010007257">
    <property type="protein sequence ID" value="KAG0724186.1"/>
    <property type="molecule type" value="Genomic_DNA"/>
</dbReference>
<sequence>MYWESLREKLEQLEVEVNDDKCLATETTKMFSLESHERGERSVTGSSDAPGFKEVRFVSGQRCSQESKSDGLSSSDGVAESPDDSAPVESVSSTCTPSNFGEKNVTDKFTKGRRTPPGSCVDITDELEGSTGSPTELSGFGAAEDGESFKVSESKEMSVQFVKNHIAHATCSDASEIRITEGCKMVTDELKIIELEDVEGVYEGNLYDGNAKEEGDGSSSPPPTPCKPSRSLTVIVEELEHCALPE</sequence>
<accession>A0A8J5CXC0</accession>
<feature type="compositionally biased region" description="Polar residues" evidence="1">
    <location>
        <begin position="90"/>
        <end position="101"/>
    </location>
</feature>
<reference evidence="2" key="1">
    <citation type="submission" date="2020-07" db="EMBL/GenBank/DDBJ databases">
        <title>The High-quality genome of the commercially important snow crab, Chionoecetes opilio.</title>
        <authorList>
            <person name="Jeong J.-H."/>
            <person name="Ryu S."/>
        </authorList>
    </citation>
    <scope>NUCLEOTIDE SEQUENCE</scope>
    <source>
        <strain evidence="2">MADBK_172401_WGS</strain>
        <tissue evidence="2">Digestive gland</tissue>
    </source>
</reference>